<dbReference type="EMBL" id="CP123386">
    <property type="protein sequence ID" value="XCC96976.1"/>
    <property type="molecule type" value="Genomic_DNA"/>
</dbReference>
<evidence type="ECO:0008006" key="3">
    <source>
        <dbReference type="Google" id="ProtNLM"/>
    </source>
</evidence>
<gene>
    <name evidence="2" type="ORF">PVT71_23085</name>
</gene>
<name>A0AAU8APT3_9RHOB</name>
<reference evidence="2" key="1">
    <citation type="submission" date="2023-02" db="EMBL/GenBank/DDBJ databases">
        <title>Description and genomic characterization of Salipiger bruguierae sp. nov., isolated from the sediment of mangrove plant Bruguiera sexangula.</title>
        <authorList>
            <person name="Long M."/>
        </authorList>
    </citation>
    <scope>NUCLEOTIDE SEQUENCE</scope>
    <source>
        <strain evidence="2">H15</strain>
        <plasmid evidence="2">unnamed1</plasmid>
    </source>
</reference>
<protein>
    <recommendedName>
        <fullName evidence="3">Glycosyl transferase family 1</fullName>
    </recommendedName>
</protein>
<keyword evidence="2" id="KW-0614">Plasmid</keyword>
<dbReference type="RefSeq" id="WP_353475867.1">
    <property type="nucleotide sequence ID" value="NZ_CP123386.1"/>
</dbReference>
<evidence type="ECO:0000256" key="1">
    <source>
        <dbReference type="SAM" id="MobiDB-lite"/>
    </source>
</evidence>
<dbReference type="Gene3D" id="3.40.50.2000">
    <property type="entry name" value="Glycogen Phosphorylase B"/>
    <property type="match status" value="1"/>
</dbReference>
<proteinExistence type="predicted"/>
<evidence type="ECO:0000313" key="2">
    <source>
        <dbReference type="EMBL" id="XCC96976.1"/>
    </source>
</evidence>
<sequence length="583" mass="64185">MRLIDFQEGPPQAPGLPAAGRPAQQTDPRFDADVLCGWREQGARLVQRNWTEFCALLDAAEAELARGRFAQAAVAAQRAAFHAVFWHPGVFVSPRIEELLRRLGAAAARCDAPAPPRRAEPGEGLRVLHVATQVASVGGHVRMMWRWIREAPGARSDVALTRQFGAVPAALTEAVRTAGGEVTQLNQARGSHVEWARALQGRIRLADLVVLHTNSMDIIPFIALGGMASPPPVILLNHSDHMFWLGRNVATSVVNTRRSGQALNLRRRGIAPARNLLLPLCLERIDRVATREEAKRALGLAPDSVLLLSIARGTKYRAFGTRSYPDLLRTTLRRNPSARLTVIGPGGMVDWGGVQRDLPGQVSVLAETPDTAQHLAAADIFLDSFPFPSNTSLFEAGLHGAPLVTYFPFGPGCEVMGADSMGIDRALLRAATQEELDGCLQALIDDPALRDRIGAATRREIETTNFDVPWRAALAEVYRQTLALPRGSAEAPPEERPAFEDIDLFQPFAFGNPDAAERFEDRIALVNELEFKAMALRHRMPAWADLVRRGRLDPTDPRTLVRCLSPEWLSRRVQRRLRDLRHA</sequence>
<organism evidence="2">
    <name type="scientific">Alloyangia sp. H15</name>
    <dbReference type="NCBI Taxonomy" id="3029062"/>
    <lineage>
        <taxon>Bacteria</taxon>
        <taxon>Pseudomonadati</taxon>
        <taxon>Pseudomonadota</taxon>
        <taxon>Alphaproteobacteria</taxon>
        <taxon>Rhodobacterales</taxon>
        <taxon>Roseobacteraceae</taxon>
        <taxon>Alloyangia</taxon>
    </lineage>
</organism>
<feature type="compositionally biased region" description="Low complexity" evidence="1">
    <location>
        <begin position="7"/>
        <end position="24"/>
    </location>
</feature>
<feature type="region of interest" description="Disordered" evidence="1">
    <location>
        <begin position="1"/>
        <end position="24"/>
    </location>
</feature>
<geneLocation type="plasmid" evidence="2">
    <name>unnamed1</name>
</geneLocation>
<dbReference type="SUPFAM" id="SSF53756">
    <property type="entry name" value="UDP-Glycosyltransferase/glycogen phosphorylase"/>
    <property type="match status" value="1"/>
</dbReference>
<dbReference type="AlphaFoldDB" id="A0AAU8APT3"/>
<accession>A0AAU8APT3</accession>